<sequence length="452" mass="49074">MKTNVLKVALFGSALVMGTMIGCDKNDPDPNTGGPSGPDIWDRQWITLLASYPDDEGEAGNGGTMVYAVTPEEAKDPNKVINIYTNGTELRSQRTARAQASKNGNFIYNIQYTGESGGTFNKYRVSEGSVFTDTREEINTEPILGSAPRWVVAAEGIGVGVFGSSEILYTGEGVNAVFQSTKSTVKIATLNLDDPEITRQTEFEFPFSQEQKDAGYAVGRIDVPILNEAKNKIFIGCNVSRTDATKKPTLNTNGGLVWASATREIGTVTLVVDYPSLQNPKIITSTRSTANNHAYRTMSQYVGEDGHIYQAATDRSGYEILRISKNTNDYDASFYFNLRTALGDNSARIQAWRYIENGKGIVLYSKNSNSGGGYIALIDLNAGTATPIANDYETALNVSQWQGLIAVDDYAYVPLTPVGEEGRLYIINWKTGEVIKGAKLAGQTGSSYIGSY</sequence>
<dbReference type="RefSeq" id="WP_190312503.1">
    <property type="nucleotide sequence ID" value="NZ_JACNYL010000001.1"/>
</dbReference>
<name>A0ABR7XNK7_9SPHI</name>
<gene>
    <name evidence="1" type="ORF">H8B21_04155</name>
</gene>
<keyword evidence="2" id="KW-1185">Reference proteome</keyword>
<comment type="caution">
    <text evidence="1">The sequence shown here is derived from an EMBL/GenBank/DDBJ whole genome shotgun (WGS) entry which is preliminary data.</text>
</comment>
<proteinExistence type="predicted"/>
<evidence type="ECO:0000313" key="1">
    <source>
        <dbReference type="EMBL" id="MBD1420760.1"/>
    </source>
</evidence>
<organism evidence="1 2">
    <name type="scientific">Sphingobacterium chuzhouense</name>
    <dbReference type="NCBI Taxonomy" id="1742264"/>
    <lineage>
        <taxon>Bacteria</taxon>
        <taxon>Pseudomonadati</taxon>
        <taxon>Bacteroidota</taxon>
        <taxon>Sphingobacteriia</taxon>
        <taxon>Sphingobacteriales</taxon>
        <taxon>Sphingobacteriaceae</taxon>
        <taxon>Sphingobacterium</taxon>
    </lineage>
</organism>
<evidence type="ECO:0008006" key="3">
    <source>
        <dbReference type="Google" id="ProtNLM"/>
    </source>
</evidence>
<dbReference type="EMBL" id="JACNYL010000001">
    <property type="protein sequence ID" value="MBD1420760.1"/>
    <property type="molecule type" value="Genomic_DNA"/>
</dbReference>
<dbReference type="Proteomes" id="UP000651112">
    <property type="component" value="Unassembled WGS sequence"/>
</dbReference>
<evidence type="ECO:0000313" key="2">
    <source>
        <dbReference type="Proteomes" id="UP000651112"/>
    </source>
</evidence>
<protein>
    <recommendedName>
        <fullName evidence="3">DUF4623 domain-containing protein</fullName>
    </recommendedName>
</protein>
<accession>A0ABR7XNK7</accession>
<reference evidence="1 2" key="1">
    <citation type="submission" date="2020-08" db="EMBL/GenBank/DDBJ databases">
        <title>Sphingobacterium sp. DN00404 isolated from aquaculture water.</title>
        <authorList>
            <person name="Zhang M."/>
        </authorList>
    </citation>
    <scope>NUCLEOTIDE SEQUENCE [LARGE SCALE GENOMIC DNA]</scope>
    <source>
        <strain evidence="1 2">KCTC 42746</strain>
    </source>
</reference>
<dbReference type="PROSITE" id="PS51257">
    <property type="entry name" value="PROKAR_LIPOPROTEIN"/>
    <property type="match status" value="1"/>
</dbReference>